<evidence type="ECO:0000256" key="1">
    <source>
        <dbReference type="SAM" id="MobiDB-lite"/>
    </source>
</evidence>
<feature type="compositionally biased region" description="Low complexity" evidence="1">
    <location>
        <begin position="639"/>
        <end position="648"/>
    </location>
</feature>
<feature type="compositionally biased region" description="Basic residues" evidence="1">
    <location>
        <begin position="60"/>
        <end position="72"/>
    </location>
</feature>
<dbReference type="InterPro" id="IPR003593">
    <property type="entry name" value="AAA+_ATPase"/>
</dbReference>
<name>A0A9W8XM28_9PLEO</name>
<dbReference type="GO" id="GO:0005524">
    <property type="term" value="F:ATP binding"/>
    <property type="evidence" value="ECO:0007669"/>
    <property type="project" value="InterPro"/>
</dbReference>
<evidence type="ECO:0000313" key="3">
    <source>
        <dbReference type="EMBL" id="KAJ4354271.1"/>
    </source>
</evidence>
<dbReference type="GO" id="GO:0016887">
    <property type="term" value="F:ATP hydrolysis activity"/>
    <property type="evidence" value="ECO:0007669"/>
    <property type="project" value="InterPro"/>
</dbReference>
<dbReference type="PANTHER" id="PTHR46411:SF1">
    <property type="entry name" value="FAMILY ATPASE, PUTATIVE (AFU_ORTHOLOGUE AFUA_7G05752)-RELATED"/>
    <property type="match status" value="1"/>
</dbReference>
<feature type="region of interest" description="Disordered" evidence="1">
    <location>
        <begin position="1"/>
        <end position="248"/>
    </location>
</feature>
<evidence type="ECO:0000313" key="4">
    <source>
        <dbReference type="Proteomes" id="UP001140513"/>
    </source>
</evidence>
<feature type="domain" description="AAA+ ATPase" evidence="2">
    <location>
        <begin position="779"/>
        <end position="903"/>
    </location>
</feature>
<feature type="compositionally biased region" description="Basic residues" evidence="1">
    <location>
        <begin position="97"/>
        <end position="107"/>
    </location>
</feature>
<dbReference type="Pfam" id="PF22942">
    <property type="entry name" value="DUF7025"/>
    <property type="match status" value="1"/>
</dbReference>
<comment type="caution">
    <text evidence="3">The sequence shown here is derived from an EMBL/GenBank/DDBJ whole genome shotgun (WGS) entry which is preliminary data.</text>
</comment>
<feature type="compositionally biased region" description="Acidic residues" evidence="1">
    <location>
        <begin position="136"/>
        <end position="155"/>
    </location>
</feature>
<dbReference type="EMBL" id="JAPEUX010000004">
    <property type="protein sequence ID" value="KAJ4354271.1"/>
    <property type="molecule type" value="Genomic_DNA"/>
</dbReference>
<keyword evidence="4" id="KW-1185">Reference proteome</keyword>
<dbReference type="PANTHER" id="PTHR46411">
    <property type="entry name" value="FAMILY ATPASE, PUTATIVE-RELATED"/>
    <property type="match status" value="1"/>
</dbReference>
<dbReference type="AlphaFoldDB" id="A0A9W8XM28"/>
<dbReference type="SUPFAM" id="SSF52540">
    <property type="entry name" value="P-loop containing nucleoside triphosphate hydrolases"/>
    <property type="match status" value="1"/>
</dbReference>
<feature type="compositionally biased region" description="Low complexity" evidence="1">
    <location>
        <begin position="220"/>
        <end position="248"/>
    </location>
</feature>
<dbReference type="InterPro" id="IPR054289">
    <property type="entry name" value="DUF7025"/>
</dbReference>
<dbReference type="GeneID" id="80909535"/>
<protein>
    <recommendedName>
        <fullName evidence="2">AAA+ ATPase domain-containing protein</fullName>
    </recommendedName>
</protein>
<dbReference type="RefSeq" id="XP_056072045.1">
    <property type="nucleotide sequence ID" value="XM_056214778.1"/>
</dbReference>
<feature type="compositionally biased region" description="Basic and acidic residues" evidence="1">
    <location>
        <begin position="109"/>
        <end position="121"/>
    </location>
</feature>
<feature type="compositionally biased region" description="Low complexity" evidence="1">
    <location>
        <begin position="1"/>
        <end position="22"/>
    </location>
</feature>
<proteinExistence type="predicted"/>
<feature type="compositionally biased region" description="Basic residues" evidence="1">
    <location>
        <begin position="198"/>
        <end position="219"/>
    </location>
</feature>
<sequence>MEVESSKAAAEAANSGAQEAQAPIPPPELAEDKDAKLSLADTKSKSKAKVTKKSENKSDKKGKRTEKMKKPKEKSSSGSDISEDNESDDESSENERVKRKKKARVTARKAAEKKKAQLKAKEKSKKRKSRKHVDSDSSESSESESSSDSESESEDEKAKRKRKAKAKARKKSKKYESSSEESSSSSSSSSESDSGIEKKKRKKAKAKAKLAKLKSKKSKISVSDSSASCTDNEANSTAATEATSTTSTDDVAMKLAAQKAAITAAMQAQAAQSKTQLDLASLSKALALTDATSTATAATQPKKNVLEFKRVDQVWDSKIRDYKYTESVEDVKDEFDCVFTVRRRFGWDNKYLETMIDIKSKVLRSVLQVIFKDCKSVSLVEDKPSMHPHLLFHYYDEIKTYVKKTLKKQLNKAKKRKVQKAIQQQIRQGRLLLKYVDEDYEETRKALKPMLKAGEYHYVLGSTITYDLVWALFKPNTVAYTTTYGNKDDPRCFKVDYCYEQENWMTLEKNWMIEGRYLEYDGKVFGFGDHFVPIRQFRGSKKISNLGTYPLEFHKDPDTLREQLIERGKKFVTLQGMNYMFHCGLGYLKHKNTVLKHNINGRVMIDPAIFRRLHPNYLLSYIKADELGPDEDEDEGESDCCGSECGSDSETEKLPKMRTVMWRDKSGKRRLIRIEKTDDTEDITSQKLDVVANEEDEIKHIFSEEELLISSPVVLGFSFSEKLWLEFSLSGISDIKWQTEAFESLVLPSQIKQNLKGLVSSHRFNAAKTIDDVIVGKGKGLNVVLHGPPGVGKTLTGESIAEFLRCPLYMVSSGELGTNAAQLERDLNRIMEITHAWGAILLLDEADVFLEARQPHDIHRNALVSVFLRLTEYYQGILFLTTNRVATFDEAFQSRIHMGIRYEQLTVQARKKIWMHYVGKVLAMEEGEAKSRSFADTDFDELARKIMNGRQIKNAVKTSQSIAISEKGVFGMDYVKRVMESHETFEEDMKGGRGYRDAMRHYT</sequence>
<evidence type="ECO:0000259" key="2">
    <source>
        <dbReference type="SMART" id="SM00382"/>
    </source>
</evidence>
<dbReference type="Proteomes" id="UP001140513">
    <property type="component" value="Unassembled WGS sequence"/>
</dbReference>
<dbReference type="OrthoDB" id="10042665at2759"/>
<feature type="compositionally biased region" description="Acidic residues" evidence="1">
    <location>
        <begin position="628"/>
        <end position="638"/>
    </location>
</feature>
<feature type="region of interest" description="Disordered" evidence="1">
    <location>
        <begin position="628"/>
        <end position="650"/>
    </location>
</feature>
<dbReference type="InterPro" id="IPR027417">
    <property type="entry name" value="P-loop_NTPase"/>
</dbReference>
<dbReference type="Pfam" id="PF00004">
    <property type="entry name" value="AAA"/>
    <property type="match status" value="1"/>
</dbReference>
<organism evidence="3 4">
    <name type="scientific">Didymosphaeria variabile</name>
    <dbReference type="NCBI Taxonomy" id="1932322"/>
    <lineage>
        <taxon>Eukaryota</taxon>
        <taxon>Fungi</taxon>
        <taxon>Dikarya</taxon>
        <taxon>Ascomycota</taxon>
        <taxon>Pezizomycotina</taxon>
        <taxon>Dothideomycetes</taxon>
        <taxon>Pleosporomycetidae</taxon>
        <taxon>Pleosporales</taxon>
        <taxon>Massarineae</taxon>
        <taxon>Didymosphaeriaceae</taxon>
        <taxon>Didymosphaeria</taxon>
    </lineage>
</organism>
<feature type="compositionally biased region" description="Basic residues" evidence="1">
    <location>
        <begin position="122"/>
        <end position="131"/>
    </location>
</feature>
<feature type="compositionally biased region" description="Low complexity" evidence="1">
    <location>
        <begin position="180"/>
        <end position="193"/>
    </location>
</feature>
<dbReference type="SMART" id="SM00382">
    <property type="entry name" value="AAA"/>
    <property type="match status" value="1"/>
</dbReference>
<feature type="compositionally biased region" description="Basic residues" evidence="1">
    <location>
        <begin position="159"/>
        <end position="173"/>
    </location>
</feature>
<dbReference type="CDD" id="cd19481">
    <property type="entry name" value="RecA-like_protease"/>
    <property type="match status" value="1"/>
</dbReference>
<dbReference type="InterPro" id="IPR003959">
    <property type="entry name" value="ATPase_AAA_core"/>
</dbReference>
<accession>A0A9W8XM28</accession>
<reference evidence="3" key="1">
    <citation type="submission" date="2022-10" db="EMBL/GenBank/DDBJ databases">
        <title>Tapping the CABI collections for fungal endophytes: first genome assemblies for Collariella, Neodidymelliopsis, Ascochyta clinopodiicola, Didymella pomorum, Didymosphaeria variabile, Neocosmospora piperis and Neocucurbitaria cava.</title>
        <authorList>
            <person name="Hill R."/>
        </authorList>
    </citation>
    <scope>NUCLEOTIDE SEQUENCE</scope>
    <source>
        <strain evidence="3">IMI 356815</strain>
    </source>
</reference>
<dbReference type="Gene3D" id="3.40.50.300">
    <property type="entry name" value="P-loop containing nucleotide triphosphate hydrolases"/>
    <property type="match status" value="1"/>
</dbReference>
<gene>
    <name evidence="3" type="ORF">N0V89_006005</name>
</gene>
<feature type="compositionally biased region" description="Acidic residues" evidence="1">
    <location>
        <begin position="81"/>
        <end position="92"/>
    </location>
</feature>